<feature type="region of interest" description="Disordered" evidence="5">
    <location>
        <begin position="1"/>
        <end position="23"/>
    </location>
</feature>
<evidence type="ECO:0000313" key="9">
    <source>
        <dbReference type="Proteomes" id="UP001205965"/>
    </source>
</evidence>
<feature type="compositionally biased region" description="Low complexity" evidence="5">
    <location>
        <begin position="13"/>
        <end position="23"/>
    </location>
</feature>
<protein>
    <submittedName>
        <fullName evidence="8">Aromatic acid/H+ symport family MFS transporter</fullName>
    </submittedName>
</protein>
<feature type="transmembrane region" description="Helical" evidence="6">
    <location>
        <begin position="97"/>
        <end position="114"/>
    </location>
</feature>
<reference evidence="8 9" key="1">
    <citation type="submission" date="2022-08" db="EMBL/GenBank/DDBJ databases">
        <title>YIM 101645 draft genome.</title>
        <authorList>
            <person name="Chen X."/>
        </authorList>
    </citation>
    <scope>NUCLEOTIDE SEQUENCE [LARGE SCALE GENOMIC DNA]</scope>
    <source>
        <strain evidence="8 9">YIM 101645</strain>
    </source>
</reference>
<dbReference type="PROSITE" id="PS50850">
    <property type="entry name" value="MFS"/>
    <property type="match status" value="1"/>
</dbReference>
<organism evidence="8 9">
    <name type="scientific">Corynebacterium lemuris</name>
    <dbReference type="NCBI Taxonomy" id="1859292"/>
    <lineage>
        <taxon>Bacteria</taxon>
        <taxon>Bacillati</taxon>
        <taxon>Actinomycetota</taxon>
        <taxon>Actinomycetes</taxon>
        <taxon>Mycobacteriales</taxon>
        <taxon>Corynebacteriaceae</taxon>
        <taxon>Corynebacterium</taxon>
    </lineage>
</organism>
<evidence type="ECO:0000256" key="6">
    <source>
        <dbReference type="SAM" id="Phobius"/>
    </source>
</evidence>
<evidence type="ECO:0000256" key="2">
    <source>
        <dbReference type="ARBA" id="ARBA00022692"/>
    </source>
</evidence>
<dbReference type="InterPro" id="IPR036259">
    <property type="entry name" value="MFS_trans_sf"/>
</dbReference>
<feature type="transmembrane region" description="Helical" evidence="6">
    <location>
        <begin position="307"/>
        <end position="325"/>
    </location>
</feature>
<feature type="domain" description="Major facilitator superfamily (MFS) profile" evidence="7">
    <location>
        <begin position="29"/>
        <end position="422"/>
    </location>
</feature>
<feature type="transmembrane region" description="Helical" evidence="6">
    <location>
        <begin position="244"/>
        <end position="264"/>
    </location>
</feature>
<evidence type="ECO:0000256" key="1">
    <source>
        <dbReference type="ARBA" id="ARBA00004651"/>
    </source>
</evidence>
<dbReference type="InterPro" id="IPR020846">
    <property type="entry name" value="MFS_dom"/>
</dbReference>
<feature type="transmembrane region" description="Helical" evidence="6">
    <location>
        <begin position="374"/>
        <end position="392"/>
    </location>
</feature>
<keyword evidence="3 6" id="KW-1133">Transmembrane helix</keyword>
<feature type="transmembrane region" description="Helical" evidence="6">
    <location>
        <begin position="331"/>
        <end position="354"/>
    </location>
</feature>
<evidence type="ECO:0000313" key="8">
    <source>
        <dbReference type="EMBL" id="MCS5480762.1"/>
    </source>
</evidence>
<gene>
    <name evidence="8" type="ORF">NYP18_14040</name>
</gene>
<feature type="transmembrane region" description="Helical" evidence="6">
    <location>
        <begin position="72"/>
        <end position="90"/>
    </location>
</feature>
<dbReference type="PANTHER" id="PTHR23508">
    <property type="entry name" value="CARBOXYLIC ACID TRANSPORTER PROTEIN HOMOLOG"/>
    <property type="match status" value="1"/>
</dbReference>
<dbReference type="EMBL" id="JANWTC010000017">
    <property type="protein sequence ID" value="MCS5480762.1"/>
    <property type="molecule type" value="Genomic_DNA"/>
</dbReference>
<feature type="transmembrane region" description="Helical" evidence="6">
    <location>
        <begin position="183"/>
        <end position="203"/>
    </location>
</feature>
<feature type="transmembrane region" description="Helical" evidence="6">
    <location>
        <begin position="26"/>
        <end position="52"/>
    </location>
</feature>
<feature type="transmembrane region" description="Helical" evidence="6">
    <location>
        <begin position="120"/>
        <end position="143"/>
    </location>
</feature>
<feature type="transmembrane region" description="Helical" evidence="6">
    <location>
        <begin position="398"/>
        <end position="417"/>
    </location>
</feature>
<dbReference type="RefSeq" id="WP_259428822.1">
    <property type="nucleotide sequence ID" value="NZ_JANWTC010000017.1"/>
</dbReference>
<dbReference type="Gene3D" id="1.20.1250.20">
    <property type="entry name" value="MFS general substrate transporter like domains"/>
    <property type="match status" value="2"/>
</dbReference>
<dbReference type="PANTHER" id="PTHR23508:SF10">
    <property type="entry name" value="CARBOXYLIC ACID TRANSPORTER PROTEIN HOMOLOG"/>
    <property type="match status" value="1"/>
</dbReference>
<dbReference type="CDD" id="cd17365">
    <property type="entry name" value="MFS_PcaK_like"/>
    <property type="match status" value="1"/>
</dbReference>
<feature type="transmembrane region" description="Helical" evidence="6">
    <location>
        <begin position="279"/>
        <end position="300"/>
    </location>
</feature>
<evidence type="ECO:0000259" key="7">
    <source>
        <dbReference type="PROSITE" id="PS50850"/>
    </source>
</evidence>
<evidence type="ECO:0000256" key="4">
    <source>
        <dbReference type="ARBA" id="ARBA00023136"/>
    </source>
</evidence>
<keyword evidence="2 6" id="KW-0812">Transmembrane</keyword>
<comment type="caution">
    <text evidence="8">The sequence shown here is derived from an EMBL/GenBank/DDBJ whole genome shotgun (WGS) entry which is preliminary data.</text>
</comment>
<sequence length="425" mass="45148">MTALPSVREQSGQTTASPASQSSSPLVWPMVLCWVVVMLDGFDLVVLGAAIPTLTGTGAIGFTNSGATWASSLTYVGAAVGAAGVGLLTSRFGRRKVIIGCVALFSVLTLLLPLSPNVAVFAVLRMVAGLGLGAVVPTCLAYMGEINRATRTARVTTITMTGYHVGAVLTTLLTLAFLPFWQAPFAIGGFFGLLLVPVLFFKLPESPVFLLTRENTVPQRDGKKRVDSGFAELFKDRSWTTTTLATWVACFMGLIIVFGLNTWLPQIMSKAGYAVTDSIIQLFVLNLGAIVGLIFAGWIGDKWKPSAISTLWFLMAAILLVLLSVRMNSAFLLGTLVFFAGVFVFSAQVMVYAFTSKVYQGNSRATAMGLENAIGRLGAIVGPLGAGILVTANLAYPWGFYLFAGAAFLGLVSMLLIPRKIRESA</sequence>
<proteinExistence type="predicted"/>
<dbReference type="InterPro" id="IPR011701">
    <property type="entry name" value="MFS"/>
</dbReference>
<keyword evidence="9" id="KW-1185">Reference proteome</keyword>
<evidence type="ECO:0000256" key="3">
    <source>
        <dbReference type="ARBA" id="ARBA00022989"/>
    </source>
</evidence>
<keyword evidence="4 6" id="KW-0472">Membrane</keyword>
<feature type="transmembrane region" description="Helical" evidence="6">
    <location>
        <begin position="155"/>
        <end position="177"/>
    </location>
</feature>
<dbReference type="Proteomes" id="UP001205965">
    <property type="component" value="Unassembled WGS sequence"/>
</dbReference>
<dbReference type="SUPFAM" id="SSF103473">
    <property type="entry name" value="MFS general substrate transporter"/>
    <property type="match status" value="1"/>
</dbReference>
<accession>A0ABT2FZT8</accession>
<dbReference type="Pfam" id="PF07690">
    <property type="entry name" value="MFS_1"/>
    <property type="match status" value="1"/>
</dbReference>
<name>A0ABT2FZT8_9CORY</name>
<comment type="subcellular location">
    <subcellularLocation>
        <location evidence="1">Cell membrane</location>
        <topology evidence="1">Multi-pass membrane protein</topology>
    </subcellularLocation>
</comment>
<evidence type="ECO:0000256" key="5">
    <source>
        <dbReference type="SAM" id="MobiDB-lite"/>
    </source>
</evidence>